<proteinExistence type="inferred from homology"/>
<evidence type="ECO:0000256" key="1">
    <source>
        <dbReference type="ARBA" id="ARBA00022723"/>
    </source>
</evidence>
<name>A0A942E8T3_9HYPH</name>
<feature type="binding site" evidence="3">
    <location>
        <position position="25"/>
    </location>
    <ligand>
        <name>Zn(2+)</name>
        <dbReference type="ChEBI" id="CHEBI:29105"/>
    </ligand>
</feature>
<gene>
    <name evidence="3 5" type="primary">yacG</name>
    <name evidence="5" type="ORF">KD146_12390</name>
</gene>
<feature type="binding site" evidence="3">
    <location>
        <position position="10"/>
    </location>
    <ligand>
        <name>Zn(2+)</name>
        <dbReference type="ChEBI" id="CHEBI:29105"/>
    </ligand>
</feature>
<dbReference type="GO" id="GO:0008270">
    <property type="term" value="F:zinc ion binding"/>
    <property type="evidence" value="ECO:0007669"/>
    <property type="project" value="UniProtKB-UniRule"/>
</dbReference>
<protein>
    <recommendedName>
        <fullName evidence="3">DNA gyrase inhibitor YacG</fullName>
    </recommendedName>
</protein>
<dbReference type="InterPro" id="IPR013088">
    <property type="entry name" value="Znf_NHR/GATA"/>
</dbReference>
<keyword evidence="1 3" id="KW-0479">Metal-binding</keyword>
<dbReference type="PANTHER" id="PTHR36150">
    <property type="entry name" value="DNA GYRASE INHIBITOR YACG"/>
    <property type="match status" value="1"/>
</dbReference>
<dbReference type="GO" id="GO:0008657">
    <property type="term" value="F:DNA topoisomerase type II (double strand cut, ATP-hydrolyzing) inhibitor activity"/>
    <property type="evidence" value="ECO:0007669"/>
    <property type="project" value="UniProtKB-UniRule"/>
</dbReference>
<feature type="binding site" evidence="3">
    <location>
        <position position="13"/>
    </location>
    <ligand>
        <name>Zn(2+)</name>
        <dbReference type="ChEBI" id="CHEBI:29105"/>
    </ligand>
</feature>
<evidence type="ECO:0000313" key="6">
    <source>
        <dbReference type="Proteomes" id="UP000678281"/>
    </source>
</evidence>
<dbReference type="InterPro" id="IPR005584">
    <property type="entry name" value="DNA_gyrase_inhibitor_YacG"/>
</dbReference>
<reference evidence="5" key="1">
    <citation type="submission" date="2021-04" db="EMBL/GenBank/DDBJ databases">
        <title>Devosia litorisediminis sp. nov., isolated from a sand dune.</title>
        <authorList>
            <person name="Park S."/>
            <person name="Yoon J.-H."/>
        </authorList>
    </citation>
    <scope>NUCLEOTIDE SEQUENCE</scope>
    <source>
        <strain evidence="5">BSSL-BM10</strain>
    </source>
</reference>
<comment type="subunit">
    <text evidence="3">Interacts with GyrB.</text>
</comment>
<dbReference type="EMBL" id="JAGXTP010000001">
    <property type="protein sequence ID" value="MBS3849497.1"/>
    <property type="molecule type" value="Genomic_DNA"/>
</dbReference>
<dbReference type="Gene3D" id="3.30.50.10">
    <property type="entry name" value="Erythroid Transcription Factor GATA-1, subunit A"/>
    <property type="match status" value="1"/>
</dbReference>
<dbReference type="Pfam" id="PF03884">
    <property type="entry name" value="YacG"/>
    <property type="match status" value="1"/>
</dbReference>
<evidence type="ECO:0000313" key="5">
    <source>
        <dbReference type="EMBL" id="MBS3849497.1"/>
    </source>
</evidence>
<comment type="function">
    <text evidence="3">Inhibits all the catalytic activities of DNA gyrase by preventing its interaction with DNA. Acts by binding directly to the C-terminal domain of GyrB, which probably disrupts DNA binding by the gyrase.</text>
</comment>
<comment type="cofactor">
    <cofactor evidence="3">
        <name>Zn(2+)</name>
        <dbReference type="ChEBI" id="CHEBI:29105"/>
    </cofactor>
    <text evidence="3">Binds 1 zinc ion.</text>
</comment>
<feature type="binding site" evidence="3">
    <location>
        <position position="29"/>
    </location>
    <ligand>
        <name>Zn(2+)</name>
        <dbReference type="ChEBI" id="CHEBI:29105"/>
    </ligand>
</feature>
<keyword evidence="2 3" id="KW-0862">Zinc</keyword>
<evidence type="ECO:0000256" key="3">
    <source>
        <dbReference type="HAMAP-Rule" id="MF_00649"/>
    </source>
</evidence>
<evidence type="ECO:0000256" key="2">
    <source>
        <dbReference type="ARBA" id="ARBA00022833"/>
    </source>
</evidence>
<dbReference type="AlphaFoldDB" id="A0A942E8T3"/>
<dbReference type="RefSeq" id="WP_212658964.1">
    <property type="nucleotide sequence ID" value="NZ_JAGXTP010000001.1"/>
</dbReference>
<dbReference type="Proteomes" id="UP000678281">
    <property type="component" value="Unassembled WGS sequence"/>
</dbReference>
<comment type="caution">
    <text evidence="5">The sequence shown here is derived from an EMBL/GenBank/DDBJ whole genome shotgun (WGS) entry which is preliminary data.</text>
</comment>
<dbReference type="SUPFAM" id="SSF57716">
    <property type="entry name" value="Glucocorticoid receptor-like (DNA-binding domain)"/>
    <property type="match status" value="1"/>
</dbReference>
<comment type="similarity">
    <text evidence="3">Belongs to the DNA gyrase inhibitor YacG family.</text>
</comment>
<dbReference type="HAMAP" id="MF_00649">
    <property type="entry name" value="DNA_gyrase_inhibitor_YacG"/>
    <property type="match status" value="1"/>
</dbReference>
<keyword evidence="6" id="KW-1185">Reference proteome</keyword>
<feature type="region of interest" description="Disordered" evidence="4">
    <location>
        <begin position="45"/>
        <end position="68"/>
    </location>
</feature>
<dbReference type="NCBIfam" id="NF002362">
    <property type="entry name" value="PRK01343.1"/>
    <property type="match status" value="1"/>
</dbReference>
<dbReference type="PANTHER" id="PTHR36150:SF1">
    <property type="entry name" value="DNA GYRASE INHIBITOR YACG"/>
    <property type="match status" value="1"/>
</dbReference>
<evidence type="ECO:0000256" key="4">
    <source>
        <dbReference type="SAM" id="MobiDB-lite"/>
    </source>
</evidence>
<accession>A0A942E8T3</accession>
<organism evidence="5 6">
    <name type="scientific">Devosia litorisediminis</name>
    <dbReference type="NCBI Taxonomy" id="2829817"/>
    <lineage>
        <taxon>Bacteria</taxon>
        <taxon>Pseudomonadati</taxon>
        <taxon>Pseudomonadota</taxon>
        <taxon>Alphaproteobacteria</taxon>
        <taxon>Hyphomicrobiales</taxon>
        <taxon>Devosiaceae</taxon>
        <taxon>Devosia</taxon>
    </lineage>
</organism>
<dbReference type="GO" id="GO:0006355">
    <property type="term" value="P:regulation of DNA-templated transcription"/>
    <property type="evidence" value="ECO:0007669"/>
    <property type="project" value="InterPro"/>
</dbReference>
<sequence length="68" mass="7527">MATPAAAKKCPICSKPAVEAFKPFCSKRCADVDLNRWLTGGYVIPARDDEPMSENDNSIPSYDQDDEF</sequence>